<comment type="similarity">
    <text evidence="4">Belongs to the cyclic nucleotide phosphodiesterase class-III family.</text>
</comment>
<dbReference type="Pfam" id="PF00149">
    <property type="entry name" value="Metallophos"/>
    <property type="match status" value="1"/>
</dbReference>
<dbReference type="PANTHER" id="PTHR42988:SF2">
    <property type="entry name" value="CYCLIC NUCLEOTIDE PHOSPHODIESTERASE CBUA0032-RELATED"/>
    <property type="match status" value="1"/>
</dbReference>
<comment type="caution">
    <text evidence="6">The sequence shown here is derived from an EMBL/GenBank/DDBJ whole genome shotgun (WGS) entry which is preliminary data.</text>
</comment>
<dbReference type="SUPFAM" id="SSF56300">
    <property type="entry name" value="Metallo-dependent phosphatases"/>
    <property type="match status" value="1"/>
</dbReference>
<organism evidence="6 7">
    <name type="scientific">Aureimonas ureilytica</name>
    <dbReference type="NCBI Taxonomy" id="401562"/>
    <lineage>
        <taxon>Bacteria</taxon>
        <taxon>Pseudomonadati</taxon>
        <taxon>Pseudomonadota</taxon>
        <taxon>Alphaproteobacteria</taxon>
        <taxon>Hyphomicrobiales</taxon>
        <taxon>Aurantimonadaceae</taxon>
        <taxon>Aureimonas</taxon>
    </lineage>
</organism>
<evidence type="ECO:0000256" key="4">
    <source>
        <dbReference type="ARBA" id="ARBA00025742"/>
    </source>
</evidence>
<evidence type="ECO:0000313" key="7">
    <source>
        <dbReference type="Proteomes" id="UP000078529"/>
    </source>
</evidence>
<evidence type="ECO:0000259" key="5">
    <source>
        <dbReference type="Pfam" id="PF00149"/>
    </source>
</evidence>
<dbReference type="PANTHER" id="PTHR42988">
    <property type="entry name" value="PHOSPHOHYDROLASE"/>
    <property type="match status" value="1"/>
</dbReference>
<keyword evidence="2" id="KW-0378">Hydrolase</keyword>
<keyword evidence="1" id="KW-0479">Metal-binding</keyword>
<dbReference type="InterPro" id="IPR029052">
    <property type="entry name" value="Metallo-depent_PP-like"/>
</dbReference>
<keyword evidence="7" id="KW-1185">Reference proteome</keyword>
<dbReference type="InterPro" id="IPR004843">
    <property type="entry name" value="Calcineurin-like_PHP"/>
</dbReference>
<dbReference type="GO" id="GO:0046872">
    <property type="term" value="F:metal ion binding"/>
    <property type="evidence" value="ECO:0007669"/>
    <property type="project" value="UniProtKB-KW"/>
</dbReference>
<evidence type="ECO:0000256" key="2">
    <source>
        <dbReference type="ARBA" id="ARBA00022801"/>
    </source>
</evidence>
<dbReference type="RefSeq" id="WP_058599647.1">
    <property type="nucleotide sequence ID" value="NZ_LDQA01000018.1"/>
</dbReference>
<reference evidence="6 7" key="1">
    <citation type="journal article" date="2016" name="Front. Microbiol.">
        <title>Genomic Resource of Rice Seed Associated Bacteria.</title>
        <authorList>
            <person name="Midha S."/>
            <person name="Bansal K."/>
            <person name="Sharma S."/>
            <person name="Kumar N."/>
            <person name="Patil P.P."/>
            <person name="Chaudhry V."/>
            <person name="Patil P.B."/>
        </authorList>
    </citation>
    <scope>NUCLEOTIDE SEQUENCE [LARGE SCALE GENOMIC DNA]</scope>
    <source>
        <strain evidence="6 7">NS365</strain>
    </source>
</reference>
<dbReference type="GO" id="GO:0004112">
    <property type="term" value="F:cyclic-nucleotide phosphodiesterase activity"/>
    <property type="evidence" value="ECO:0007669"/>
    <property type="project" value="InterPro"/>
</dbReference>
<gene>
    <name evidence="6" type="ORF">NS365_07425</name>
</gene>
<sequence>MKIVQITDLHLGPPGERVFGLDPWMRLEACIANVNLNHADADLVVFTGDLAHNGEEAAYVELRMRLQELKAPFRLLIGNHDDRATFRRIFPQAPVDDAGFVQSRIQTAAGNLIFLDTNEPGTHAGRLCAARRTWLEDALGANPGPAFLFMHHPPLSLHLAPMDAIRLRDAEALGEILSRHGEVRHIFFGHVHRPIAGNWRGIPFSCLRGTNHQVWLDFTAESEIPCSLEPPAYAVAFIQPEQVVVHTHDFLDASPKYAYDPDLSSDEQVKLV</sequence>
<evidence type="ECO:0000256" key="3">
    <source>
        <dbReference type="ARBA" id="ARBA00023004"/>
    </source>
</evidence>
<dbReference type="EMBL" id="LDQA01000018">
    <property type="protein sequence ID" value="KTR06451.1"/>
    <property type="molecule type" value="Genomic_DNA"/>
</dbReference>
<proteinExistence type="inferred from homology"/>
<dbReference type="PATRIC" id="fig|401562.4.peg.1205"/>
<dbReference type="CDD" id="cd07402">
    <property type="entry name" value="MPP_GpdQ"/>
    <property type="match status" value="1"/>
</dbReference>
<accession>A0A175RSM2</accession>
<keyword evidence="3" id="KW-0408">Iron</keyword>
<dbReference type="Gene3D" id="3.60.21.10">
    <property type="match status" value="1"/>
</dbReference>
<dbReference type="InterPro" id="IPR050884">
    <property type="entry name" value="CNP_phosphodiesterase-III"/>
</dbReference>
<name>A0A175RSM2_9HYPH</name>
<evidence type="ECO:0000313" key="6">
    <source>
        <dbReference type="EMBL" id="KTR06451.1"/>
    </source>
</evidence>
<dbReference type="Proteomes" id="UP000078529">
    <property type="component" value="Unassembled WGS sequence"/>
</dbReference>
<dbReference type="AlphaFoldDB" id="A0A175RSM2"/>
<protein>
    <recommendedName>
        <fullName evidence="5">Calcineurin-like phosphoesterase domain-containing protein</fullName>
    </recommendedName>
</protein>
<evidence type="ECO:0000256" key="1">
    <source>
        <dbReference type="ARBA" id="ARBA00022723"/>
    </source>
</evidence>
<feature type="domain" description="Calcineurin-like phosphoesterase" evidence="5">
    <location>
        <begin position="1"/>
        <end position="194"/>
    </location>
</feature>
<dbReference type="InterPro" id="IPR026575">
    <property type="entry name" value="GpdQ/CpdA-like"/>
</dbReference>